<dbReference type="eggNOG" id="ENOG5031AS3">
    <property type="taxonomic scope" value="Bacteria"/>
</dbReference>
<gene>
    <name evidence="1" type="ORF">SP5_064_00350</name>
</gene>
<evidence type="ECO:0000313" key="1">
    <source>
        <dbReference type="EMBL" id="GAM01502.1"/>
    </source>
</evidence>
<name>A0A0A1W8K1_9SPHN</name>
<sequence>MRSVPSPGGNHKAVMFMRECGATTDFTTQVSVDPSFWQAIGNAFVADGYNGGTRGAWGGPWADIAWTGPNNLLVTYDKRARVFDRSKVVGAVRVTYRPVAR</sequence>
<organism evidence="1 2">
    <name type="scientific">Sphingomonas parapaucimobilis NBRC 15100</name>
    <dbReference type="NCBI Taxonomy" id="1219049"/>
    <lineage>
        <taxon>Bacteria</taxon>
        <taxon>Pseudomonadati</taxon>
        <taxon>Pseudomonadota</taxon>
        <taxon>Alphaproteobacteria</taxon>
        <taxon>Sphingomonadales</taxon>
        <taxon>Sphingomonadaceae</taxon>
        <taxon>Sphingomonas</taxon>
    </lineage>
</organism>
<reference evidence="1 2" key="1">
    <citation type="submission" date="2014-11" db="EMBL/GenBank/DDBJ databases">
        <title>Whole genome shotgun sequence of Sphingomonas parapaucimobilis NBRC 15100.</title>
        <authorList>
            <person name="Katano-Makiyama Y."/>
            <person name="Hosoyama A."/>
            <person name="Hashimoto M."/>
            <person name="Hosoyama Y."/>
            <person name="Noguchi M."/>
            <person name="Numata M."/>
            <person name="Tsuchikane K."/>
            <person name="Hirakata S."/>
            <person name="Uohara A."/>
            <person name="Shimodaira J."/>
            <person name="Ohji S."/>
            <person name="Ichikawa N."/>
            <person name="Kimura A."/>
            <person name="Yamazoe A."/>
            <person name="Fujita N."/>
        </authorList>
    </citation>
    <scope>NUCLEOTIDE SEQUENCE [LARGE SCALE GENOMIC DNA]</scope>
    <source>
        <strain evidence="1 2">NBRC 15100</strain>
    </source>
</reference>
<dbReference type="EMBL" id="BBPI01000064">
    <property type="protein sequence ID" value="GAM01502.1"/>
    <property type="molecule type" value="Genomic_DNA"/>
</dbReference>
<proteinExistence type="predicted"/>
<protein>
    <submittedName>
        <fullName evidence="1">Uncharacterized protein</fullName>
    </submittedName>
</protein>
<dbReference type="AlphaFoldDB" id="A0A0A1W8K1"/>
<dbReference type="Proteomes" id="UP000032305">
    <property type="component" value="Unassembled WGS sequence"/>
</dbReference>
<accession>A0A0A1W8K1</accession>
<evidence type="ECO:0000313" key="2">
    <source>
        <dbReference type="Proteomes" id="UP000032305"/>
    </source>
</evidence>
<comment type="caution">
    <text evidence="1">The sequence shown here is derived from an EMBL/GenBank/DDBJ whole genome shotgun (WGS) entry which is preliminary data.</text>
</comment>
<keyword evidence="2" id="KW-1185">Reference proteome</keyword>